<protein>
    <submittedName>
        <fullName evidence="4">Major sperm protein</fullName>
    </submittedName>
</protein>
<dbReference type="PANTHER" id="PTHR21513">
    <property type="entry name" value="MAJOR SPERM PROTEIN"/>
    <property type="match status" value="1"/>
</dbReference>
<dbReference type="PANTHER" id="PTHR21513:SF19">
    <property type="entry name" value="MAJOR SPERM PROTEIN"/>
    <property type="match status" value="1"/>
</dbReference>
<proteinExistence type="predicted"/>
<dbReference type="SUPFAM" id="SSF49354">
    <property type="entry name" value="PapD-like"/>
    <property type="match status" value="1"/>
</dbReference>
<accession>A0A915BXM3</accession>
<evidence type="ECO:0000259" key="2">
    <source>
        <dbReference type="PROSITE" id="PS50202"/>
    </source>
</evidence>
<organism evidence="3 4">
    <name type="scientific">Parascaris univalens</name>
    <name type="common">Nematode worm</name>
    <dbReference type="NCBI Taxonomy" id="6257"/>
    <lineage>
        <taxon>Eukaryota</taxon>
        <taxon>Metazoa</taxon>
        <taxon>Ecdysozoa</taxon>
        <taxon>Nematoda</taxon>
        <taxon>Chromadorea</taxon>
        <taxon>Rhabditida</taxon>
        <taxon>Spirurina</taxon>
        <taxon>Ascaridomorpha</taxon>
        <taxon>Ascaridoidea</taxon>
        <taxon>Ascarididae</taxon>
        <taxon>Parascaris</taxon>
    </lineage>
</organism>
<name>A0A915BXM3_PARUN</name>
<evidence type="ECO:0000256" key="1">
    <source>
        <dbReference type="SAM" id="MobiDB-lite"/>
    </source>
</evidence>
<keyword evidence="3" id="KW-1185">Reference proteome</keyword>
<evidence type="ECO:0000313" key="4">
    <source>
        <dbReference type="WBParaSite" id="PgR066_g022_t01"/>
    </source>
</evidence>
<dbReference type="InterPro" id="IPR008962">
    <property type="entry name" value="PapD-like_sf"/>
</dbReference>
<feature type="region of interest" description="Disordered" evidence="1">
    <location>
        <begin position="1"/>
        <end position="40"/>
    </location>
</feature>
<dbReference type="InterPro" id="IPR000535">
    <property type="entry name" value="MSP_dom"/>
</dbReference>
<dbReference type="Proteomes" id="UP000887569">
    <property type="component" value="Unplaced"/>
</dbReference>
<dbReference type="AlphaFoldDB" id="A0A915BXM3"/>
<dbReference type="PROSITE" id="PS50202">
    <property type="entry name" value="MSP"/>
    <property type="match status" value="1"/>
</dbReference>
<sequence>MAAPAAAPAAVPPASKPPAPPAVTPAAKPPAGPPGTPNAMLPITFAANKPDEPVFQLKLEPENRILFKGDRMFEGTTTIDIKLTNTSKARQTFKVHLLDHLGCFRSTSYLQTL</sequence>
<feature type="compositionally biased region" description="Pro residues" evidence="1">
    <location>
        <begin position="10"/>
        <end position="36"/>
    </location>
</feature>
<reference evidence="4" key="1">
    <citation type="submission" date="2022-11" db="UniProtKB">
        <authorList>
            <consortium name="WormBaseParasite"/>
        </authorList>
    </citation>
    <scope>IDENTIFICATION</scope>
</reference>
<evidence type="ECO:0000313" key="3">
    <source>
        <dbReference type="Proteomes" id="UP000887569"/>
    </source>
</evidence>
<dbReference type="WBParaSite" id="PgR066_g022_t01">
    <property type="protein sequence ID" value="PgR066_g022_t01"/>
    <property type="gene ID" value="PgR066_g022"/>
</dbReference>
<feature type="domain" description="MSP" evidence="2">
    <location>
        <begin position="56"/>
        <end position="113"/>
    </location>
</feature>